<proteinExistence type="predicted"/>
<dbReference type="InterPro" id="IPR031732">
    <property type="entry name" value="DUF4729"/>
</dbReference>
<dbReference type="Pfam" id="PF15866">
    <property type="entry name" value="DUF4729"/>
    <property type="match status" value="1"/>
</dbReference>
<dbReference type="AlphaFoldDB" id="B4K2M8"/>
<protein>
    <submittedName>
        <fullName evidence="3">GH23863</fullName>
    </submittedName>
</protein>
<dbReference type="Proteomes" id="UP000001070">
    <property type="component" value="Unassembled WGS sequence"/>
</dbReference>
<evidence type="ECO:0000259" key="2">
    <source>
        <dbReference type="Pfam" id="PF15866"/>
    </source>
</evidence>
<dbReference type="HOGENOM" id="CLU_065240_0_0_1"/>
<feature type="domain" description="DUF4729" evidence="2">
    <location>
        <begin position="37"/>
        <end position="228"/>
    </location>
</feature>
<name>B4K2M8_DROGR</name>
<accession>B4K2M8</accession>
<keyword evidence="4" id="KW-1185">Reference proteome</keyword>
<dbReference type="PhylomeDB" id="B4K2M8"/>
<dbReference type="InParanoid" id="B4K2M8"/>
<evidence type="ECO:0000313" key="3">
    <source>
        <dbReference type="EMBL" id="EDW05079.1"/>
    </source>
</evidence>
<gene>
    <name evidence="3" type="primary">Dgri\GH23863</name>
    <name evidence="3" type="ORF">Dgri_GH23863</name>
</gene>
<dbReference type="OrthoDB" id="7736976at2759"/>
<dbReference type="OMA" id="EVYDHRP"/>
<sequence length="309" mass="35244">MHLQRKLDKKSHQREEEHQKEVERRDAVQQLSRLPANCPVGNCSAIVFPSNLMKHMLHRHAIAGDTLNAEIYEHRPLTMFFNPTGYEHGQNYCVATLLYGGQMNKPNTQPGTSCMSLPNPDLFHDYHKYANYLPIMMMVCHCTWFPQLSDKRLESEMVAGNASTSGIYVLWLTSPATTSKLYYTLTIYDRSYSYSHSVIRMVQDYTSQQNPTMVTELMDIGKSNSITIGKQRERVIPMELIIYETPVKSKVHRNSQKKLQAMLPLAQDLYAKQSMPRAKLVVKRGIYAKMSATRRPSSDSTGASAMISN</sequence>
<feature type="compositionally biased region" description="Basic and acidic residues" evidence="1">
    <location>
        <begin position="13"/>
        <end position="26"/>
    </location>
</feature>
<dbReference type="eggNOG" id="ENOG502T925">
    <property type="taxonomic scope" value="Eukaryota"/>
</dbReference>
<reference evidence="3 4" key="1">
    <citation type="journal article" date="2007" name="Nature">
        <title>Evolution of genes and genomes on the Drosophila phylogeny.</title>
        <authorList>
            <consortium name="Drosophila 12 Genomes Consortium"/>
            <person name="Clark A.G."/>
            <person name="Eisen M.B."/>
            <person name="Smith D.R."/>
            <person name="Bergman C.M."/>
            <person name="Oliver B."/>
            <person name="Markow T.A."/>
            <person name="Kaufman T.C."/>
            <person name="Kellis M."/>
            <person name="Gelbart W."/>
            <person name="Iyer V.N."/>
            <person name="Pollard D.A."/>
            <person name="Sackton T.B."/>
            <person name="Larracuente A.M."/>
            <person name="Singh N.D."/>
            <person name="Abad J.P."/>
            <person name="Abt D.N."/>
            <person name="Adryan B."/>
            <person name="Aguade M."/>
            <person name="Akashi H."/>
            <person name="Anderson W.W."/>
            <person name="Aquadro C.F."/>
            <person name="Ardell D.H."/>
            <person name="Arguello R."/>
            <person name="Artieri C.G."/>
            <person name="Barbash D.A."/>
            <person name="Barker D."/>
            <person name="Barsanti P."/>
            <person name="Batterham P."/>
            <person name="Batzoglou S."/>
            <person name="Begun D."/>
            <person name="Bhutkar A."/>
            <person name="Blanco E."/>
            <person name="Bosak S.A."/>
            <person name="Bradley R.K."/>
            <person name="Brand A.D."/>
            <person name="Brent M.R."/>
            <person name="Brooks A.N."/>
            <person name="Brown R.H."/>
            <person name="Butlin R.K."/>
            <person name="Caggese C."/>
            <person name="Calvi B.R."/>
            <person name="Bernardo de Carvalho A."/>
            <person name="Caspi A."/>
            <person name="Castrezana S."/>
            <person name="Celniker S.E."/>
            <person name="Chang J.L."/>
            <person name="Chapple C."/>
            <person name="Chatterji S."/>
            <person name="Chinwalla A."/>
            <person name="Civetta A."/>
            <person name="Clifton S.W."/>
            <person name="Comeron J.M."/>
            <person name="Costello J.C."/>
            <person name="Coyne J.A."/>
            <person name="Daub J."/>
            <person name="David R.G."/>
            <person name="Delcher A.L."/>
            <person name="Delehaunty K."/>
            <person name="Do C.B."/>
            <person name="Ebling H."/>
            <person name="Edwards K."/>
            <person name="Eickbush T."/>
            <person name="Evans J.D."/>
            <person name="Filipski A."/>
            <person name="Findeiss S."/>
            <person name="Freyhult E."/>
            <person name="Fulton L."/>
            <person name="Fulton R."/>
            <person name="Garcia A.C."/>
            <person name="Gardiner A."/>
            <person name="Garfield D.A."/>
            <person name="Garvin B.E."/>
            <person name="Gibson G."/>
            <person name="Gilbert D."/>
            <person name="Gnerre S."/>
            <person name="Godfrey J."/>
            <person name="Good R."/>
            <person name="Gotea V."/>
            <person name="Gravely B."/>
            <person name="Greenberg A.J."/>
            <person name="Griffiths-Jones S."/>
            <person name="Gross S."/>
            <person name="Guigo R."/>
            <person name="Gustafson E.A."/>
            <person name="Haerty W."/>
            <person name="Hahn M.W."/>
            <person name="Halligan D.L."/>
            <person name="Halpern A.L."/>
            <person name="Halter G.M."/>
            <person name="Han M.V."/>
            <person name="Heger A."/>
            <person name="Hillier L."/>
            <person name="Hinrichs A.S."/>
            <person name="Holmes I."/>
            <person name="Hoskins R.A."/>
            <person name="Hubisz M.J."/>
            <person name="Hultmark D."/>
            <person name="Huntley M.A."/>
            <person name="Jaffe D.B."/>
            <person name="Jagadeeshan S."/>
            <person name="Jeck W.R."/>
            <person name="Johnson J."/>
            <person name="Jones C.D."/>
            <person name="Jordan W.C."/>
            <person name="Karpen G.H."/>
            <person name="Kataoka E."/>
            <person name="Keightley P.D."/>
            <person name="Kheradpour P."/>
            <person name="Kirkness E.F."/>
            <person name="Koerich L.B."/>
            <person name="Kristiansen K."/>
            <person name="Kudrna D."/>
            <person name="Kulathinal R.J."/>
            <person name="Kumar S."/>
            <person name="Kwok R."/>
            <person name="Lander E."/>
            <person name="Langley C.H."/>
            <person name="Lapoint R."/>
            <person name="Lazzaro B.P."/>
            <person name="Lee S.J."/>
            <person name="Levesque L."/>
            <person name="Li R."/>
            <person name="Lin C.F."/>
            <person name="Lin M.F."/>
            <person name="Lindblad-Toh K."/>
            <person name="Llopart A."/>
            <person name="Long M."/>
            <person name="Low L."/>
            <person name="Lozovsky E."/>
            <person name="Lu J."/>
            <person name="Luo M."/>
            <person name="Machado C.A."/>
            <person name="Makalowski W."/>
            <person name="Marzo M."/>
            <person name="Matsuda M."/>
            <person name="Matzkin L."/>
            <person name="McAllister B."/>
            <person name="McBride C.S."/>
            <person name="McKernan B."/>
            <person name="McKernan K."/>
            <person name="Mendez-Lago M."/>
            <person name="Minx P."/>
            <person name="Mollenhauer M.U."/>
            <person name="Montooth K."/>
            <person name="Mount S.M."/>
            <person name="Mu X."/>
            <person name="Myers E."/>
            <person name="Negre B."/>
            <person name="Newfeld S."/>
            <person name="Nielsen R."/>
            <person name="Noor M.A."/>
            <person name="O'Grady P."/>
            <person name="Pachter L."/>
            <person name="Papaceit M."/>
            <person name="Parisi M.J."/>
            <person name="Parisi M."/>
            <person name="Parts L."/>
            <person name="Pedersen J.S."/>
            <person name="Pesole G."/>
            <person name="Phillippy A.M."/>
            <person name="Ponting C.P."/>
            <person name="Pop M."/>
            <person name="Porcelli D."/>
            <person name="Powell J.R."/>
            <person name="Prohaska S."/>
            <person name="Pruitt K."/>
            <person name="Puig M."/>
            <person name="Quesneville H."/>
            <person name="Ram K.R."/>
            <person name="Rand D."/>
            <person name="Rasmussen M.D."/>
            <person name="Reed L.K."/>
            <person name="Reenan R."/>
            <person name="Reily A."/>
            <person name="Remington K.A."/>
            <person name="Rieger T.T."/>
            <person name="Ritchie M.G."/>
            <person name="Robin C."/>
            <person name="Rogers Y.H."/>
            <person name="Rohde C."/>
            <person name="Rozas J."/>
            <person name="Rubenfield M.J."/>
            <person name="Ruiz A."/>
            <person name="Russo S."/>
            <person name="Salzberg S.L."/>
            <person name="Sanchez-Gracia A."/>
            <person name="Saranga D.J."/>
            <person name="Sato H."/>
            <person name="Schaeffer S.W."/>
            <person name="Schatz M.C."/>
            <person name="Schlenke T."/>
            <person name="Schwartz R."/>
            <person name="Segarra C."/>
            <person name="Singh R.S."/>
            <person name="Sirot L."/>
            <person name="Sirota M."/>
            <person name="Sisneros N.B."/>
            <person name="Smith C.D."/>
            <person name="Smith T.F."/>
            <person name="Spieth J."/>
            <person name="Stage D.E."/>
            <person name="Stark A."/>
            <person name="Stephan W."/>
            <person name="Strausberg R.L."/>
            <person name="Strempel S."/>
            <person name="Sturgill D."/>
            <person name="Sutton G."/>
            <person name="Sutton G.G."/>
            <person name="Tao W."/>
            <person name="Teichmann S."/>
            <person name="Tobari Y.N."/>
            <person name="Tomimura Y."/>
            <person name="Tsolas J.M."/>
            <person name="Valente V.L."/>
            <person name="Venter E."/>
            <person name="Venter J.C."/>
            <person name="Vicario S."/>
            <person name="Vieira F.G."/>
            <person name="Vilella A.J."/>
            <person name="Villasante A."/>
            <person name="Walenz B."/>
            <person name="Wang J."/>
            <person name="Wasserman M."/>
            <person name="Watts T."/>
            <person name="Wilson D."/>
            <person name="Wilson R.K."/>
            <person name="Wing R.A."/>
            <person name="Wolfner M.F."/>
            <person name="Wong A."/>
            <person name="Wong G.K."/>
            <person name="Wu C.I."/>
            <person name="Wu G."/>
            <person name="Yamamoto D."/>
            <person name="Yang H.P."/>
            <person name="Yang S.P."/>
            <person name="Yorke J.A."/>
            <person name="Yoshida K."/>
            <person name="Zdobnov E."/>
            <person name="Zhang P."/>
            <person name="Zhang Y."/>
            <person name="Zimin A.V."/>
            <person name="Baldwin J."/>
            <person name="Abdouelleil A."/>
            <person name="Abdulkadir J."/>
            <person name="Abebe A."/>
            <person name="Abera B."/>
            <person name="Abreu J."/>
            <person name="Acer S.C."/>
            <person name="Aftuck L."/>
            <person name="Alexander A."/>
            <person name="An P."/>
            <person name="Anderson E."/>
            <person name="Anderson S."/>
            <person name="Arachi H."/>
            <person name="Azer M."/>
            <person name="Bachantsang P."/>
            <person name="Barry A."/>
            <person name="Bayul T."/>
            <person name="Berlin A."/>
            <person name="Bessette D."/>
            <person name="Bloom T."/>
            <person name="Blye J."/>
            <person name="Boguslavskiy L."/>
            <person name="Bonnet C."/>
            <person name="Boukhgalter B."/>
            <person name="Bourzgui I."/>
            <person name="Brown A."/>
            <person name="Cahill P."/>
            <person name="Channer S."/>
            <person name="Cheshatsang Y."/>
            <person name="Chuda L."/>
            <person name="Citroen M."/>
            <person name="Collymore A."/>
            <person name="Cooke P."/>
            <person name="Costello M."/>
            <person name="D'Aco K."/>
            <person name="Daza R."/>
            <person name="De Haan G."/>
            <person name="DeGray S."/>
            <person name="DeMaso C."/>
            <person name="Dhargay N."/>
            <person name="Dooley K."/>
            <person name="Dooley E."/>
            <person name="Doricent M."/>
            <person name="Dorje P."/>
            <person name="Dorjee K."/>
            <person name="Dupes A."/>
            <person name="Elong R."/>
            <person name="Falk J."/>
            <person name="Farina A."/>
            <person name="Faro S."/>
            <person name="Ferguson D."/>
            <person name="Fisher S."/>
            <person name="Foley C.D."/>
            <person name="Franke A."/>
            <person name="Friedrich D."/>
            <person name="Gadbois L."/>
            <person name="Gearin G."/>
            <person name="Gearin C.R."/>
            <person name="Giannoukos G."/>
            <person name="Goode T."/>
            <person name="Graham J."/>
            <person name="Grandbois E."/>
            <person name="Grewal S."/>
            <person name="Gyaltsen K."/>
            <person name="Hafez N."/>
            <person name="Hagos B."/>
            <person name="Hall J."/>
            <person name="Henson C."/>
            <person name="Hollinger A."/>
            <person name="Honan T."/>
            <person name="Huard M.D."/>
            <person name="Hughes L."/>
            <person name="Hurhula B."/>
            <person name="Husby M.E."/>
            <person name="Kamat A."/>
            <person name="Kanga B."/>
            <person name="Kashin S."/>
            <person name="Khazanovich D."/>
            <person name="Kisner P."/>
            <person name="Lance K."/>
            <person name="Lara M."/>
            <person name="Lee W."/>
            <person name="Lennon N."/>
            <person name="Letendre F."/>
            <person name="LeVine R."/>
            <person name="Lipovsky A."/>
            <person name="Liu X."/>
            <person name="Liu J."/>
            <person name="Liu S."/>
            <person name="Lokyitsang T."/>
            <person name="Lokyitsang Y."/>
            <person name="Lubonja R."/>
            <person name="Lui A."/>
            <person name="MacDonald P."/>
            <person name="Magnisalis V."/>
            <person name="Maru K."/>
            <person name="Matthews C."/>
            <person name="McCusker W."/>
            <person name="McDonough S."/>
            <person name="Mehta T."/>
            <person name="Meldrim J."/>
            <person name="Meneus L."/>
            <person name="Mihai O."/>
            <person name="Mihalev A."/>
            <person name="Mihova T."/>
            <person name="Mittelman R."/>
            <person name="Mlenga V."/>
            <person name="Montmayeur A."/>
            <person name="Mulrain L."/>
            <person name="Navidi A."/>
            <person name="Naylor J."/>
            <person name="Negash T."/>
            <person name="Nguyen T."/>
            <person name="Nguyen N."/>
            <person name="Nicol R."/>
            <person name="Norbu C."/>
            <person name="Norbu N."/>
            <person name="Novod N."/>
            <person name="O'Neill B."/>
            <person name="Osman S."/>
            <person name="Markiewicz E."/>
            <person name="Oyono O.L."/>
            <person name="Patti C."/>
            <person name="Phunkhang P."/>
            <person name="Pierre F."/>
            <person name="Priest M."/>
            <person name="Raghuraman S."/>
            <person name="Rege F."/>
            <person name="Reyes R."/>
            <person name="Rise C."/>
            <person name="Rogov P."/>
            <person name="Ross K."/>
            <person name="Ryan E."/>
            <person name="Settipalli S."/>
            <person name="Shea T."/>
            <person name="Sherpa N."/>
            <person name="Shi L."/>
            <person name="Shih D."/>
            <person name="Sparrow T."/>
            <person name="Spaulding J."/>
            <person name="Stalker J."/>
            <person name="Stange-Thomann N."/>
            <person name="Stavropoulos S."/>
            <person name="Stone C."/>
            <person name="Strader C."/>
            <person name="Tesfaye S."/>
            <person name="Thomson T."/>
            <person name="Thoulutsang Y."/>
            <person name="Thoulutsang D."/>
            <person name="Topham K."/>
            <person name="Topping I."/>
            <person name="Tsamla T."/>
            <person name="Vassiliev H."/>
            <person name="Vo A."/>
            <person name="Wangchuk T."/>
            <person name="Wangdi T."/>
            <person name="Weiand M."/>
            <person name="Wilkinson J."/>
            <person name="Wilson A."/>
            <person name="Yadav S."/>
            <person name="Young G."/>
            <person name="Yu Q."/>
            <person name="Zembek L."/>
            <person name="Zhong D."/>
            <person name="Zimmer A."/>
            <person name="Zwirko Z."/>
            <person name="Jaffe D.B."/>
            <person name="Alvarez P."/>
            <person name="Brockman W."/>
            <person name="Butler J."/>
            <person name="Chin C."/>
            <person name="Gnerre S."/>
            <person name="Grabherr M."/>
            <person name="Kleber M."/>
            <person name="Mauceli E."/>
            <person name="MacCallum I."/>
        </authorList>
    </citation>
    <scope>NUCLEOTIDE SEQUENCE [LARGE SCALE GENOMIC DNA]</scope>
    <source>
        <strain evidence="4">Tucson 15287-2541.00</strain>
    </source>
</reference>
<evidence type="ECO:0000256" key="1">
    <source>
        <dbReference type="SAM" id="MobiDB-lite"/>
    </source>
</evidence>
<dbReference type="EMBL" id="CH919504">
    <property type="protein sequence ID" value="EDW05079.1"/>
    <property type="molecule type" value="Genomic_DNA"/>
</dbReference>
<evidence type="ECO:0000313" key="4">
    <source>
        <dbReference type="Proteomes" id="UP000001070"/>
    </source>
</evidence>
<feature type="region of interest" description="Disordered" evidence="1">
    <location>
        <begin position="1"/>
        <end position="26"/>
    </location>
</feature>
<organism evidence="4">
    <name type="scientific">Drosophila grimshawi</name>
    <name type="common">Hawaiian fruit fly</name>
    <name type="synonym">Idiomyia grimshawi</name>
    <dbReference type="NCBI Taxonomy" id="7222"/>
    <lineage>
        <taxon>Eukaryota</taxon>
        <taxon>Metazoa</taxon>
        <taxon>Ecdysozoa</taxon>
        <taxon>Arthropoda</taxon>
        <taxon>Hexapoda</taxon>
        <taxon>Insecta</taxon>
        <taxon>Pterygota</taxon>
        <taxon>Neoptera</taxon>
        <taxon>Endopterygota</taxon>
        <taxon>Diptera</taxon>
        <taxon>Brachycera</taxon>
        <taxon>Muscomorpha</taxon>
        <taxon>Ephydroidea</taxon>
        <taxon>Drosophilidae</taxon>
        <taxon>Drosophila</taxon>
        <taxon>Hawaiian Drosophila</taxon>
    </lineage>
</organism>